<reference evidence="1 2" key="1">
    <citation type="submission" date="2020-03" db="EMBL/GenBank/DDBJ databases">
        <authorList>
            <person name="Bakhshi Ganjeh M."/>
        </authorList>
    </citation>
    <scope>NUCLEOTIDE SEQUENCE [LARGE SCALE GENOMIC DNA]</scope>
    <source>
        <strain evidence="2">Iran 50</strain>
    </source>
</reference>
<name>A0ABX7UVC5_9GAMM</name>
<gene>
    <name evidence="1" type="ORF">HC231_18315</name>
</gene>
<sequence length="52" mass="6030">MSSELSKYQTAFGPSQAGNVTDIIDKVEKDNQLTHNHIHEFIRRYENEHGRS</sequence>
<proteinExistence type="predicted"/>
<organism evidence="1 2">
    <name type="scientific">Brenneria izadpanahii</name>
    <dbReference type="NCBI Taxonomy" id="2722756"/>
    <lineage>
        <taxon>Bacteria</taxon>
        <taxon>Pseudomonadati</taxon>
        <taxon>Pseudomonadota</taxon>
        <taxon>Gammaproteobacteria</taxon>
        <taxon>Enterobacterales</taxon>
        <taxon>Pectobacteriaceae</taxon>
        <taxon>Brenneria</taxon>
    </lineage>
</organism>
<dbReference type="EMBL" id="CP050854">
    <property type="protein sequence ID" value="QTF09656.1"/>
    <property type="molecule type" value="Genomic_DNA"/>
</dbReference>
<evidence type="ECO:0000313" key="2">
    <source>
        <dbReference type="Proteomes" id="UP000671960"/>
    </source>
</evidence>
<accession>A0ABX7UVC5</accession>
<dbReference type="Proteomes" id="UP000671960">
    <property type="component" value="Chromosome"/>
</dbReference>
<keyword evidence="2" id="KW-1185">Reference proteome</keyword>
<protein>
    <submittedName>
        <fullName evidence="1">Uncharacterized protein</fullName>
    </submittedName>
</protein>
<evidence type="ECO:0000313" key="1">
    <source>
        <dbReference type="EMBL" id="QTF09656.1"/>
    </source>
</evidence>
<dbReference type="RefSeq" id="WP_208228151.1">
    <property type="nucleotide sequence ID" value="NZ_CP050854.1"/>
</dbReference>